<dbReference type="Pfam" id="PF02566">
    <property type="entry name" value="OsmC"/>
    <property type="match status" value="1"/>
</dbReference>
<proteinExistence type="predicted"/>
<dbReference type="PANTHER" id="PTHR42830">
    <property type="entry name" value="OSMOTICALLY INDUCIBLE FAMILY PROTEIN"/>
    <property type="match status" value="1"/>
</dbReference>
<sequence length="157" mass="17460">MRILTSKHKVLINWWHRNAEGERENPTSFVHEWIFDGGIKVDASPSPFVMPLQAKEEAIDPEEAFIAAIASCHMMTFLTVAEKQRFSVESYADEAIGTLGKLENGRTAVTDVVLKPKIVFSGGNQPTPELLAKMHKLAHKHCFIANSVTTNITVESD</sequence>
<dbReference type="Gene3D" id="3.30.300.20">
    <property type="match status" value="1"/>
</dbReference>
<name>A0A128F669_9GAMM</name>
<dbReference type="Proteomes" id="UP000071641">
    <property type="component" value="Unassembled WGS sequence"/>
</dbReference>
<dbReference type="InterPro" id="IPR052707">
    <property type="entry name" value="OsmC_Ohr_Peroxiredoxin"/>
</dbReference>
<protein>
    <submittedName>
        <fullName evidence="1">OsmC-like protein</fullName>
    </submittedName>
</protein>
<dbReference type="InterPro" id="IPR036102">
    <property type="entry name" value="OsmC/Ohrsf"/>
</dbReference>
<dbReference type="InterPro" id="IPR015946">
    <property type="entry name" value="KH_dom-like_a/b"/>
</dbReference>
<evidence type="ECO:0000313" key="2">
    <source>
        <dbReference type="Proteomes" id="UP000071641"/>
    </source>
</evidence>
<accession>A0A128F669</accession>
<keyword evidence="2" id="KW-1185">Reference proteome</keyword>
<evidence type="ECO:0000313" key="1">
    <source>
        <dbReference type="EMBL" id="CZF82272.1"/>
    </source>
</evidence>
<reference evidence="2" key="1">
    <citation type="submission" date="2016-02" db="EMBL/GenBank/DDBJ databases">
        <authorList>
            <person name="Rodrigo-Torres Lidia"/>
            <person name="Arahal R.David."/>
        </authorList>
    </citation>
    <scope>NUCLEOTIDE SEQUENCE [LARGE SCALE GENOMIC DNA]</scope>
    <source>
        <strain evidence="2">CECT 9029</strain>
    </source>
</reference>
<gene>
    <name evidence="1" type="ORF">GCE9029_03130</name>
</gene>
<dbReference type="RefSeq" id="WP_082804362.1">
    <property type="nucleotide sequence ID" value="NZ_FIZX01000002.1"/>
</dbReference>
<organism evidence="1 2">
    <name type="scientific">Grimontia celer</name>
    <dbReference type="NCBI Taxonomy" id="1796497"/>
    <lineage>
        <taxon>Bacteria</taxon>
        <taxon>Pseudomonadati</taxon>
        <taxon>Pseudomonadota</taxon>
        <taxon>Gammaproteobacteria</taxon>
        <taxon>Vibrionales</taxon>
        <taxon>Vibrionaceae</taxon>
        <taxon>Grimontia</taxon>
    </lineage>
</organism>
<dbReference type="OrthoDB" id="9795405at2"/>
<dbReference type="SUPFAM" id="SSF82784">
    <property type="entry name" value="OsmC-like"/>
    <property type="match status" value="1"/>
</dbReference>
<dbReference type="InterPro" id="IPR003718">
    <property type="entry name" value="OsmC/Ohr_fam"/>
</dbReference>
<dbReference type="STRING" id="1796497.GCE9029_03130"/>
<dbReference type="PANTHER" id="PTHR42830:SF2">
    <property type="entry name" value="OSMC_OHR FAMILY PROTEIN"/>
    <property type="match status" value="1"/>
</dbReference>
<dbReference type="AlphaFoldDB" id="A0A128F669"/>
<dbReference type="EMBL" id="FIZX01000002">
    <property type="protein sequence ID" value="CZF82272.1"/>
    <property type="molecule type" value="Genomic_DNA"/>
</dbReference>